<evidence type="ECO:0000313" key="11">
    <source>
        <dbReference type="Proteomes" id="UP000294664"/>
    </source>
</evidence>
<dbReference type="Gene3D" id="3.40.50.620">
    <property type="entry name" value="HUPs"/>
    <property type="match status" value="1"/>
</dbReference>
<evidence type="ECO:0000256" key="3">
    <source>
        <dbReference type="ARBA" id="ARBA00022598"/>
    </source>
</evidence>
<dbReference type="Pfam" id="PF02540">
    <property type="entry name" value="NAD_synthase"/>
    <property type="match status" value="1"/>
</dbReference>
<dbReference type="Gene3D" id="3.60.110.10">
    <property type="entry name" value="Carbon-nitrogen hydrolase"/>
    <property type="match status" value="1"/>
</dbReference>
<keyword evidence="4 7" id="KW-0547">Nucleotide-binding</keyword>
<dbReference type="InterPro" id="IPR022310">
    <property type="entry name" value="NAD/GMP_synthase"/>
</dbReference>
<evidence type="ECO:0000256" key="6">
    <source>
        <dbReference type="ARBA" id="ARBA00023027"/>
    </source>
</evidence>
<dbReference type="InterPro" id="IPR003694">
    <property type="entry name" value="NAD_synthase"/>
</dbReference>
<evidence type="ECO:0000256" key="5">
    <source>
        <dbReference type="ARBA" id="ARBA00022840"/>
    </source>
</evidence>
<proteinExistence type="inferred from homology"/>
<evidence type="ECO:0000256" key="4">
    <source>
        <dbReference type="ARBA" id="ARBA00022741"/>
    </source>
</evidence>
<dbReference type="GO" id="GO:0005524">
    <property type="term" value="F:ATP binding"/>
    <property type="evidence" value="ECO:0007669"/>
    <property type="project" value="UniProtKB-UniRule"/>
</dbReference>
<comment type="caution">
    <text evidence="10">The sequence shown here is derived from an EMBL/GenBank/DDBJ whole genome shotgun (WGS) entry which is preliminary data.</text>
</comment>
<protein>
    <recommendedName>
        <fullName evidence="7">Glutamine-dependent NAD(+) synthetase</fullName>
        <ecNumber evidence="7">6.3.5.1</ecNumber>
    </recommendedName>
    <alternativeName>
        <fullName evidence="7">NAD(+) synthase [glutamine-hydrolyzing]</fullName>
    </alternativeName>
</protein>
<evidence type="ECO:0000313" key="10">
    <source>
        <dbReference type="EMBL" id="TCT02183.1"/>
    </source>
</evidence>
<feature type="region of interest" description="Disordered" evidence="8">
    <location>
        <begin position="498"/>
        <end position="533"/>
    </location>
</feature>
<reference evidence="10 11" key="1">
    <citation type="submission" date="2019-03" db="EMBL/GenBank/DDBJ databases">
        <title>Genomic Encyclopedia of Type Strains, Phase IV (KMG-IV): sequencing the most valuable type-strain genomes for metagenomic binning, comparative biology and taxonomic classification.</title>
        <authorList>
            <person name="Goeker M."/>
        </authorList>
    </citation>
    <scope>NUCLEOTIDE SEQUENCE [LARGE SCALE GENOMIC DNA]</scope>
    <source>
        <strain evidence="10 11">DSM 9035</strain>
    </source>
</reference>
<dbReference type="AlphaFoldDB" id="A0A4R3LNY6"/>
<dbReference type="CDD" id="cd07570">
    <property type="entry name" value="GAT_Gln-NAD-synth"/>
    <property type="match status" value="1"/>
</dbReference>
<evidence type="ECO:0000259" key="9">
    <source>
        <dbReference type="PROSITE" id="PS50263"/>
    </source>
</evidence>
<dbReference type="Pfam" id="PF00795">
    <property type="entry name" value="CN_hydrolase"/>
    <property type="match status" value="1"/>
</dbReference>
<dbReference type="GO" id="GO:0003952">
    <property type="term" value="F:NAD+ synthase (glutamine-hydrolyzing) activity"/>
    <property type="evidence" value="ECO:0007669"/>
    <property type="project" value="UniProtKB-UniRule"/>
</dbReference>
<comment type="similarity">
    <text evidence="2 7">In the C-terminal section; belongs to the NAD synthetase family.</text>
</comment>
<dbReference type="RefSeq" id="WP_165933817.1">
    <property type="nucleotide sequence ID" value="NZ_SMAI01000014.1"/>
</dbReference>
<comment type="catalytic activity">
    <reaction evidence="7">
        <text>deamido-NAD(+) + L-glutamine + ATP + H2O = L-glutamate + AMP + diphosphate + NAD(+) + H(+)</text>
        <dbReference type="Rhea" id="RHEA:24384"/>
        <dbReference type="ChEBI" id="CHEBI:15377"/>
        <dbReference type="ChEBI" id="CHEBI:15378"/>
        <dbReference type="ChEBI" id="CHEBI:29985"/>
        <dbReference type="ChEBI" id="CHEBI:30616"/>
        <dbReference type="ChEBI" id="CHEBI:33019"/>
        <dbReference type="ChEBI" id="CHEBI:57540"/>
        <dbReference type="ChEBI" id="CHEBI:58359"/>
        <dbReference type="ChEBI" id="CHEBI:58437"/>
        <dbReference type="ChEBI" id="CHEBI:456215"/>
        <dbReference type="EC" id="6.3.5.1"/>
    </reaction>
</comment>
<dbReference type="GO" id="GO:0009435">
    <property type="term" value="P:NAD+ biosynthetic process"/>
    <property type="evidence" value="ECO:0007669"/>
    <property type="project" value="UniProtKB-UniRule"/>
</dbReference>
<dbReference type="InterPro" id="IPR036526">
    <property type="entry name" value="C-N_Hydrolase_sf"/>
</dbReference>
<feature type="domain" description="CN hydrolase" evidence="9">
    <location>
        <begin position="10"/>
        <end position="248"/>
    </location>
</feature>
<sequence length="533" mass="54956">MTTFLPSDLLRIVVAQVDCVRGDVAGNAAQVRGIRAEAARQEADLIVFPELFLSGAPLGDLVLDPSLEEACRAAAIALAAETATGPALLVGTPWRDGGRLFNAVLLLADGGISAVRFQVEANGAAEPFAAGPMPGPVPFKGIRLGLPVGADIVTGDVCECLAETGAEILVVAAAEPYHRAVHDARISAVVARVVETGLPLLLVNQVGGEDGRVCDGGSLALNGDRTLAMQLPNFQERVRMTLWQRFETGWRCMEAPVAERSEREEADYGACVLGLRDMVRKTGRSGAVVGLSDSLGSVLTAILAVDALGAEHVQCLVFPTAAAAEPAVQEVARRLGLHCLSLPLAPALDAMEGLLAPALGETPQSDTALGGRLRGLLSGAVADASGALALAACNRTDLALGRAASESAGDFAPIRDLFATEVVTLVRLRNRWKPPAAKGPDGEIVPAALLVRSSGDDPPPSAESDAILAGLAAGAGISAMQAQGFDGADVERIARQVAQAGRSRRRAPPGVGLARRPGAAGSFPFTSRFQDEG</sequence>
<dbReference type="InterPro" id="IPR003010">
    <property type="entry name" value="C-N_Hydrolase"/>
</dbReference>
<dbReference type="GO" id="GO:0004359">
    <property type="term" value="F:glutaminase activity"/>
    <property type="evidence" value="ECO:0007669"/>
    <property type="project" value="InterPro"/>
</dbReference>
<name>A0A4R3LNY6_9HYPH</name>
<evidence type="ECO:0000256" key="7">
    <source>
        <dbReference type="PIRNR" id="PIRNR006630"/>
    </source>
</evidence>
<dbReference type="SUPFAM" id="SSF52402">
    <property type="entry name" value="Adenine nucleotide alpha hydrolases-like"/>
    <property type="match status" value="1"/>
</dbReference>
<evidence type="ECO:0000256" key="8">
    <source>
        <dbReference type="SAM" id="MobiDB-lite"/>
    </source>
</evidence>
<dbReference type="PROSITE" id="PS50263">
    <property type="entry name" value="CN_HYDROLASE"/>
    <property type="match status" value="1"/>
</dbReference>
<gene>
    <name evidence="10" type="ORF">EDC64_11443</name>
</gene>
<comment type="pathway">
    <text evidence="1 7">Cofactor biosynthesis; NAD(+) biosynthesis; NAD(+) from deamido-NAD(+) (L-Gln route): step 1/1.</text>
</comment>
<feature type="compositionally biased region" description="Polar residues" evidence="8">
    <location>
        <begin position="524"/>
        <end position="533"/>
    </location>
</feature>
<dbReference type="PANTHER" id="PTHR23090:SF9">
    <property type="entry name" value="GLUTAMINE-DEPENDENT NAD(+) SYNTHETASE"/>
    <property type="match status" value="1"/>
</dbReference>
<evidence type="ECO:0000256" key="1">
    <source>
        <dbReference type="ARBA" id="ARBA00005188"/>
    </source>
</evidence>
<keyword evidence="5 7" id="KW-0067">ATP-binding</keyword>
<dbReference type="GO" id="GO:0005737">
    <property type="term" value="C:cytoplasm"/>
    <property type="evidence" value="ECO:0007669"/>
    <property type="project" value="InterPro"/>
</dbReference>
<keyword evidence="6 7" id="KW-0520">NAD</keyword>
<evidence type="ECO:0000256" key="2">
    <source>
        <dbReference type="ARBA" id="ARBA00007145"/>
    </source>
</evidence>
<dbReference type="UniPathway" id="UPA00253">
    <property type="reaction ID" value="UER00334"/>
</dbReference>
<dbReference type="SUPFAM" id="SSF56317">
    <property type="entry name" value="Carbon-nitrogen hydrolase"/>
    <property type="match status" value="1"/>
</dbReference>
<dbReference type="EC" id="6.3.5.1" evidence="7"/>
<dbReference type="CDD" id="cd00553">
    <property type="entry name" value="NAD_synthase"/>
    <property type="match status" value="1"/>
</dbReference>
<dbReference type="PIRSF" id="PIRSF006630">
    <property type="entry name" value="NADS_GAT"/>
    <property type="match status" value="1"/>
</dbReference>
<organism evidence="10 11">
    <name type="scientific">Aquabacter spiritensis</name>
    <dbReference type="NCBI Taxonomy" id="933073"/>
    <lineage>
        <taxon>Bacteria</taxon>
        <taxon>Pseudomonadati</taxon>
        <taxon>Pseudomonadota</taxon>
        <taxon>Alphaproteobacteria</taxon>
        <taxon>Hyphomicrobiales</taxon>
        <taxon>Xanthobacteraceae</taxon>
        <taxon>Aquabacter</taxon>
    </lineage>
</organism>
<accession>A0A4R3LNY6</accession>
<dbReference type="EMBL" id="SMAI01000014">
    <property type="protein sequence ID" value="TCT02183.1"/>
    <property type="molecule type" value="Genomic_DNA"/>
</dbReference>
<dbReference type="PANTHER" id="PTHR23090">
    <property type="entry name" value="NH 3 /GLUTAMINE-DEPENDENT NAD + SYNTHETASE"/>
    <property type="match status" value="1"/>
</dbReference>
<keyword evidence="11" id="KW-1185">Reference proteome</keyword>
<keyword evidence="3 7" id="KW-0436">Ligase</keyword>
<dbReference type="InterPro" id="IPR014445">
    <property type="entry name" value="Gln-dep_NAD_synthase"/>
</dbReference>
<dbReference type="Proteomes" id="UP000294664">
    <property type="component" value="Unassembled WGS sequence"/>
</dbReference>
<dbReference type="InterPro" id="IPR014729">
    <property type="entry name" value="Rossmann-like_a/b/a_fold"/>
</dbReference>